<dbReference type="KEGG" id="ndv:NDEV_1778"/>
<accession>A0A128A5C5</accession>
<feature type="transmembrane region" description="Helical" evidence="1">
    <location>
        <begin position="30"/>
        <end position="57"/>
    </location>
</feature>
<evidence type="ECO:0000313" key="3">
    <source>
        <dbReference type="Proteomes" id="UP000196239"/>
    </source>
</evidence>
<keyword evidence="1" id="KW-0812">Transmembrane</keyword>
<protein>
    <submittedName>
        <fullName evidence="2">Uncharacterized protein</fullName>
    </submittedName>
</protein>
<dbReference type="AlphaFoldDB" id="A0A128A5C5"/>
<proteinExistence type="predicted"/>
<sequence length="120" mass="12381">MTLPKGFGTGGGASSSDVSKMIGRRVEDMVGLITGAFVALWAGTWGGVAVACVYYPWAYPPPSAHFALTVLTIIEAIGYLFSVKVVTEGTSKAKTYNGLIAGVIAAIAIATLVTDCVFFG</sequence>
<name>A0A128A5C5_9ARCH</name>
<reference evidence="3" key="1">
    <citation type="submission" date="2015-10" db="EMBL/GenBank/DDBJ databases">
        <authorList>
            <person name="Lehtovirta-Morley L.E."/>
            <person name="Vieille C."/>
        </authorList>
    </citation>
    <scope>NUCLEOTIDE SEQUENCE [LARGE SCALE GENOMIC DNA]</scope>
</reference>
<dbReference type="EMBL" id="LN890280">
    <property type="protein sequence ID" value="CUR52540.1"/>
    <property type="molecule type" value="Genomic_DNA"/>
</dbReference>
<keyword evidence="1" id="KW-0472">Membrane</keyword>
<keyword evidence="3" id="KW-1185">Reference proteome</keyword>
<dbReference type="Proteomes" id="UP000196239">
    <property type="component" value="Chromosome 1"/>
</dbReference>
<organism evidence="2 3">
    <name type="scientific">Nitrosotalea devaniterrae</name>
    <dbReference type="NCBI Taxonomy" id="1078905"/>
    <lineage>
        <taxon>Archaea</taxon>
        <taxon>Nitrososphaerota</taxon>
        <taxon>Nitrososphaeria</taxon>
        <taxon>Nitrosotaleales</taxon>
        <taxon>Nitrosotaleaceae</taxon>
        <taxon>Nitrosotalea</taxon>
    </lineage>
</organism>
<feature type="transmembrane region" description="Helical" evidence="1">
    <location>
        <begin position="95"/>
        <end position="114"/>
    </location>
</feature>
<keyword evidence="1" id="KW-1133">Transmembrane helix</keyword>
<evidence type="ECO:0000256" key="1">
    <source>
        <dbReference type="SAM" id="Phobius"/>
    </source>
</evidence>
<evidence type="ECO:0000313" key="2">
    <source>
        <dbReference type="EMBL" id="CUR52540.1"/>
    </source>
</evidence>
<gene>
    <name evidence="2" type="primary">amoX</name>
    <name evidence="2" type="ORF">NDEV_1778</name>
</gene>
<feature type="transmembrane region" description="Helical" evidence="1">
    <location>
        <begin position="63"/>
        <end position="83"/>
    </location>
</feature>